<keyword evidence="7" id="KW-0547">Nucleotide-binding</keyword>
<protein>
    <submittedName>
        <fullName evidence="16">Diacylglycerol kinase</fullName>
    </submittedName>
</protein>
<proteinExistence type="inferred from homology"/>
<dbReference type="PANTHER" id="PTHR34299:SF1">
    <property type="entry name" value="DIACYLGLYCEROL KINASE"/>
    <property type="match status" value="1"/>
</dbReference>
<keyword evidence="5" id="KW-0808">Transferase</keyword>
<keyword evidence="10 15" id="KW-1133">Transmembrane helix</keyword>
<dbReference type="PANTHER" id="PTHR34299">
    <property type="entry name" value="DIACYLGLYCEROL KINASE"/>
    <property type="match status" value="1"/>
</dbReference>
<evidence type="ECO:0000256" key="10">
    <source>
        <dbReference type="ARBA" id="ARBA00022989"/>
    </source>
</evidence>
<dbReference type="InterPro" id="IPR036945">
    <property type="entry name" value="DAGK_sf"/>
</dbReference>
<keyword evidence="13" id="KW-0594">Phospholipid biosynthesis</keyword>
<comment type="subcellular location">
    <subcellularLocation>
        <location evidence="1">Cell membrane</location>
        <topology evidence="1">Multi-pass membrane protein</topology>
    </subcellularLocation>
</comment>
<dbReference type="CDD" id="cd14265">
    <property type="entry name" value="UDPK_IM_like"/>
    <property type="match status" value="1"/>
</dbReference>
<keyword evidence="9" id="KW-0067">ATP-binding</keyword>
<keyword evidence="12 15" id="KW-0472">Membrane</keyword>
<keyword evidence="11" id="KW-0443">Lipid metabolism</keyword>
<evidence type="ECO:0000256" key="9">
    <source>
        <dbReference type="ARBA" id="ARBA00022840"/>
    </source>
</evidence>
<keyword evidence="3" id="KW-1003">Cell membrane</keyword>
<evidence type="ECO:0000256" key="6">
    <source>
        <dbReference type="ARBA" id="ARBA00022692"/>
    </source>
</evidence>
<organism evidence="16 17">
    <name type="scientific">Caldalkalibacillus horti</name>
    <dbReference type="NCBI Taxonomy" id="77523"/>
    <lineage>
        <taxon>Bacteria</taxon>
        <taxon>Bacillati</taxon>
        <taxon>Bacillota</taxon>
        <taxon>Bacilli</taxon>
        <taxon>Bacillales</taxon>
        <taxon>Bacillaceae</taxon>
        <taxon>Caldalkalibacillus</taxon>
    </lineage>
</organism>
<evidence type="ECO:0000256" key="2">
    <source>
        <dbReference type="ARBA" id="ARBA00005967"/>
    </source>
</evidence>
<evidence type="ECO:0000256" key="11">
    <source>
        <dbReference type="ARBA" id="ARBA00023098"/>
    </source>
</evidence>
<keyword evidence="4" id="KW-0444">Lipid biosynthesis</keyword>
<evidence type="ECO:0000256" key="8">
    <source>
        <dbReference type="ARBA" id="ARBA00022777"/>
    </source>
</evidence>
<evidence type="ECO:0000256" key="7">
    <source>
        <dbReference type="ARBA" id="ARBA00022741"/>
    </source>
</evidence>
<evidence type="ECO:0000256" key="12">
    <source>
        <dbReference type="ARBA" id="ARBA00023136"/>
    </source>
</evidence>
<keyword evidence="14" id="KW-1208">Phospholipid metabolism</keyword>
<evidence type="ECO:0000256" key="13">
    <source>
        <dbReference type="ARBA" id="ARBA00023209"/>
    </source>
</evidence>
<dbReference type="RefSeq" id="WP_307397490.1">
    <property type="nucleotide sequence ID" value="NZ_BAAADK010000015.1"/>
</dbReference>
<dbReference type="GO" id="GO:0016301">
    <property type="term" value="F:kinase activity"/>
    <property type="evidence" value="ECO:0007669"/>
    <property type="project" value="UniProtKB-KW"/>
</dbReference>
<keyword evidence="8 16" id="KW-0418">Kinase</keyword>
<name>A0ABT9W486_9BACI</name>
<dbReference type="EMBL" id="JAUSTY010000023">
    <property type="protein sequence ID" value="MDQ0168053.1"/>
    <property type="molecule type" value="Genomic_DNA"/>
</dbReference>
<evidence type="ECO:0000256" key="1">
    <source>
        <dbReference type="ARBA" id="ARBA00004651"/>
    </source>
</evidence>
<keyword evidence="17" id="KW-1185">Reference proteome</keyword>
<gene>
    <name evidence="16" type="ORF">J2S11_003983</name>
</gene>
<comment type="similarity">
    <text evidence="2">Belongs to the bacterial diacylglycerol kinase family.</text>
</comment>
<feature type="transmembrane region" description="Helical" evidence="15">
    <location>
        <begin position="96"/>
        <end position="122"/>
    </location>
</feature>
<accession>A0ABT9W486</accession>
<evidence type="ECO:0000313" key="17">
    <source>
        <dbReference type="Proteomes" id="UP001235840"/>
    </source>
</evidence>
<dbReference type="Pfam" id="PF01219">
    <property type="entry name" value="DAGK_prokar"/>
    <property type="match status" value="1"/>
</dbReference>
<dbReference type="InterPro" id="IPR000829">
    <property type="entry name" value="DAGK"/>
</dbReference>
<feature type="transmembrane region" description="Helical" evidence="15">
    <location>
        <begin position="33"/>
        <end position="50"/>
    </location>
</feature>
<feature type="transmembrane region" description="Helical" evidence="15">
    <location>
        <begin position="128"/>
        <end position="149"/>
    </location>
</feature>
<reference evidence="16 17" key="1">
    <citation type="submission" date="2023-07" db="EMBL/GenBank/DDBJ databases">
        <title>Genomic Encyclopedia of Type Strains, Phase IV (KMG-IV): sequencing the most valuable type-strain genomes for metagenomic binning, comparative biology and taxonomic classification.</title>
        <authorList>
            <person name="Goeker M."/>
        </authorList>
    </citation>
    <scope>NUCLEOTIDE SEQUENCE [LARGE SCALE GENOMIC DNA]</scope>
    <source>
        <strain evidence="16 17">DSM 12751</strain>
    </source>
</reference>
<dbReference type="Proteomes" id="UP001235840">
    <property type="component" value="Unassembled WGS sequence"/>
</dbReference>
<sequence length="153" mass="17345">MKHTKQIKSILKSFKHATDGIVYVFSTQRNMKIHLVLTLTVLFFSLIFKVEAYQLLFVLSSIMLVMCMELINTAIERVVDLVTEDYHPLAKIAKDVAAGAVLFSALFAFIVGVYVFLPYLLVAFSLEIPISIEFIVIFAVLAILMMLLLRIKK</sequence>
<evidence type="ECO:0000256" key="5">
    <source>
        <dbReference type="ARBA" id="ARBA00022679"/>
    </source>
</evidence>
<evidence type="ECO:0000256" key="15">
    <source>
        <dbReference type="SAM" id="Phobius"/>
    </source>
</evidence>
<feature type="transmembrane region" description="Helical" evidence="15">
    <location>
        <begin position="56"/>
        <end position="75"/>
    </location>
</feature>
<keyword evidence="6 15" id="KW-0812">Transmembrane</keyword>
<evidence type="ECO:0000313" key="16">
    <source>
        <dbReference type="EMBL" id="MDQ0168053.1"/>
    </source>
</evidence>
<evidence type="ECO:0000256" key="14">
    <source>
        <dbReference type="ARBA" id="ARBA00023264"/>
    </source>
</evidence>
<comment type="caution">
    <text evidence="16">The sequence shown here is derived from an EMBL/GenBank/DDBJ whole genome shotgun (WGS) entry which is preliminary data.</text>
</comment>
<evidence type="ECO:0000256" key="3">
    <source>
        <dbReference type="ARBA" id="ARBA00022475"/>
    </source>
</evidence>
<dbReference type="InterPro" id="IPR033717">
    <property type="entry name" value="UDPK"/>
</dbReference>
<dbReference type="Gene3D" id="1.10.287.3610">
    <property type="match status" value="1"/>
</dbReference>
<evidence type="ECO:0000256" key="4">
    <source>
        <dbReference type="ARBA" id="ARBA00022516"/>
    </source>
</evidence>
<dbReference type="PROSITE" id="PS01069">
    <property type="entry name" value="DAGK_PROKAR"/>
    <property type="match status" value="1"/>
</dbReference>